<name>M0JN22_9EURY</name>
<evidence type="ECO:0000313" key="5">
    <source>
        <dbReference type="EMBL" id="EMA09763.1"/>
    </source>
</evidence>
<evidence type="ECO:0000256" key="2">
    <source>
        <dbReference type="ARBA" id="ARBA00023125"/>
    </source>
</evidence>
<feature type="domain" description="Resolvase/invertase-type recombinase catalytic" evidence="4">
    <location>
        <begin position="3"/>
        <end position="154"/>
    </location>
</feature>
<gene>
    <name evidence="5" type="ORF">C435_21135</name>
</gene>
<dbReference type="SMART" id="SM00857">
    <property type="entry name" value="Resolvase"/>
    <property type="match status" value="1"/>
</dbReference>
<keyword evidence="2" id="KW-0238">DNA-binding</keyword>
<dbReference type="GO" id="GO:0000150">
    <property type="term" value="F:DNA strand exchange activity"/>
    <property type="evidence" value="ECO:0007669"/>
    <property type="project" value="InterPro"/>
</dbReference>
<dbReference type="InterPro" id="IPR050639">
    <property type="entry name" value="SSR_resolvase"/>
</dbReference>
<dbReference type="GO" id="GO:0015074">
    <property type="term" value="P:DNA integration"/>
    <property type="evidence" value="ECO:0007669"/>
    <property type="project" value="UniProtKB-KW"/>
</dbReference>
<accession>M0JN22</accession>
<keyword evidence="6" id="KW-1185">Reference proteome</keyword>
<dbReference type="PROSITE" id="PS51736">
    <property type="entry name" value="RECOMBINASES_3"/>
    <property type="match status" value="1"/>
</dbReference>
<comment type="caution">
    <text evidence="5">The sequence shown here is derived from an EMBL/GenBank/DDBJ whole genome shotgun (WGS) entry which is preliminary data.</text>
</comment>
<evidence type="ECO:0000259" key="4">
    <source>
        <dbReference type="PROSITE" id="PS51736"/>
    </source>
</evidence>
<dbReference type="AlphaFoldDB" id="M0JN22"/>
<evidence type="ECO:0000313" key="6">
    <source>
        <dbReference type="Proteomes" id="UP000011687"/>
    </source>
</evidence>
<dbReference type="RefSeq" id="WP_007190710.1">
    <property type="nucleotide sequence ID" value="NZ_AOLS01000123.1"/>
</dbReference>
<evidence type="ECO:0000256" key="1">
    <source>
        <dbReference type="ARBA" id="ARBA00022908"/>
    </source>
</evidence>
<protein>
    <submittedName>
        <fullName evidence="5">Resolvase domain-containing protein</fullName>
    </submittedName>
</protein>
<proteinExistence type="predicted"/>
<sequence>MSKIGIYARVSTTDQDPQRQLDELRAFAQDTYDGPEIHEYADIISGTETDRGDEYQRLRGDIEAGHLDTVVVHELSRLSRLGAGEIHEFLEFCLSHETGIQDLEVGLEISLDDDLVDRAVSQLIAGVMGDLARVEHKQKLRRIQSGIDAAKDAGRWTGRPPAGFDVEDGYLRVNADEFLTVRRALERVEQGYTYAEAADGTPVAESTLRSLHNDRRDLYFYGEATDDRLQAAVQQLKPLEDLTSPVRQPFQSKRSALSFATRFVATSNRHQTDSKQSHASASLTTV</sequence>
<dbReference type="Proteomes" id="UP000011687">
    <property type="component" value="Unassembled WGS sequence"/>
</dbReference>
<organism evidence="5 6">
    <name type="scientific">Haloarcula marismortui ATCC 33799</name>
    <dbReference type="NCBI Taxonomy" id="662475"/>
    <lineage>
        <taxon>Archaea</taxon>
        <taxon>Methanobacteriati</taxon>
        <taxon>Methanobacteriota</taxon>
        <taxon>Stenosarchaea group</taxon>
        <taxon>Halobacteria</taxon>
        <taxon>Halobacteriales</taxon>
        <taxon>Haloarculaceae</taxon>
        <taxon>Haloarcula</taxon>
    </lineage>
</organism>
<dbReference type="PANTHER" id="PTHR30461">
    <property type="entry name" value="DNA-INVERTASE FROM LAMBDOID PROPHAGE"/>
    <property type="match status" value="1"/>
</dbReference>
<dbReference type="CDD" id="cd03768">
    <property type="entry name" value="SR_ResInv"/>
    <property type="match status" value="1"/>
</dbReference>
<dbReference type="InterPro" id="IPR006118">
    <property type="entry name" value="Recombinase_CS"/>
</dbReference>
<dbReference type="PANTHER" id="PTHR30461:SF2">
    <property type="entry name" value="SERINE RECOMBINASE PINE-RELATED"/>
    <property type="match status" value="1"/>
</dbReference>
<keyword evidence="1" id="KW-0229">DNA integration</keyword>
<dbReference type="Gene3D" id="3.40.50.1390">
    <property type="entry name" value="Resolvase, N-terminal catalytic domain"/>
    <property type="match status" value="1"/>
</dbReference>
<dbReference type="GO" id="GO:0003677">
    <property type="term" value="F:DNA binding"/>
    <property type="evidence" value="ECO:0007669"/>
    <property type="project" value="UniProtKB-KW"/>
</dbReference>
<keyword evidence="3" id="KW-0233">DNA recombination</keyword>
<dbReference type="Pfam" id="PF00239">
    <property type="entry name" value="Resolvase"/>
    <property type="match status" value="1"/>
</dbReference>
<dbReference type="PATRIC" id="fig|662475.6.peg.4139"/>
<dbReference type="SUPFAM" id="SSF53041">
    <property type="entry name" value="Resolvase-like"/>
    <property type="match status" value="1"/>
</dbReference>
<dbReference type="EMBL" id="AOLS01000123">
    <property type="protein sequence ID" value="EMA09763.1"/>
    <property type="molecule type" value="Genomic_DNA"/>
</dbReference>
<reference evidence="5 6" key="1">
    <citation type="journal article" date="2014" name="PLoS Genet.">
        <title>Phylogenetically driven sequencing of extremely halophilic archaea reveals strategies for static and dynamic osmo-response.</title>
        <authorList>
            <person name="Becker E.A."/>
            <person name="Seitzer P.M."/>
            <person name="Tritt A."/>
            <person name="Larsen D."/>
            <person name="Krusor M."/>
            <person name="Yao A.I."/>
            <person name="Wu D."/>
            <person name="Madern D."/>
            <person name="Eisen J.A."/>
            <person name="Darling A.E."/>
            <person name="Facciotti M.T."/>
        </authorList>
    </citation>
    <scope>NUCLEOTIDE SEQUENCE [LARGE SCALE GENOMIC DNA]</scope>
    <source>
        <strain evidence="5 6">ATCC 33799</strain>
    </source>
</reference>
<dbReference type="InterPro" id="IPR036162">
    <property type="entry name" value="Resolvase-like_N_sf"/>
</dbReference>
<dbReference type="InterPro" id="IPR006119">
    <property type="entry name" value="Resolv_N"/>
</dbReference>
<evidence type="ECO:0000256" key="3">
    <source>
        <dbReference type="ARBA" id="ARBA00023172"/>
    </source>
</evidence>
<dbReference type="PROSITE" id="PS00397">
    <property type="entry name" value="RECOMBINASES_1"/>
    <property type="match status" value="1"/>
</dbReference>